<accession>A0A4P9WPA8</accession>
<evidence type="ECO:0000313" key="1">
    <source>
        <dbReference type="EMBL" id="RKO94979.1"/>
    </source>
</evidence>
<protein>
    <submittedName>
        <fullName evidence="1">Actin/actin-like protein</fullName>
    </submittedName>
</protein>
<evidence type="ECO:0000313" key="2">
    <source>
        <dbReference type="Proteomes" id="UP000268535"/>
    </source>
</evidence>
<dbReference type="InterPro" id="IPR004000">
    <property type="entry name" value="Actin"/>
</dbReference>
<name>A0A4P9WPA8_9FUNG</name>
<sequence length="80" mass="9071">MVLSGGTTLTRGFGDRLLSEIKGIHQKSQQTKLKIFAPPERKYSTWLGGSILAALSTFRKMWVSADEYQEDPDIIHKKMM</sequence>
<dbReference type="SUPFAM" id="SSF53067">
    <property type="entry name" value="Actin-like ATPase domain"/>
    <property type="match status" value="1"/>
</dbReference>
<organism evidence="1 2">
    <name type="scientific">Caulochytrium protostelioides</name>
    <dbReference type="NCBI Taxonomy" id="1555241"/>
    <lineage>
        <taxon>Eukaryota</taxon>
        <taxon>Fungi</taxon>
        <taxon>Fungi incertae sedis</taxon>
        <taxon>Chytridiomycota</taxon>
        <taxon>Chytridiomycota incertae sedis</taxon>
        <taxon>Chytridiomycetes</taxon>
        <taxon>Caulochytriales</taxon>
        <taxon>Caulochytriaceae</taxon>
        <taxon>Caulochytrium</taxon>
    </lineage>
</organism>
<reference evidence="2" key="1">
    <citation type="journal article" date="2018" name="Nat. Microbiol.">
        <title>Leveraging single-cell genomics to expand the fungal tree of life.</title>
        <authorList>
            <person name="Ahrendt S.R."/>
            <person name="Quandt C.A."/>
            <person name="Ciobanu D."/>
            <person name="Clum A."/>
            <person name="Salamov A."/>
            <person name="Andreopoulos B."/>
            <person name="Cheng J.F."/>
            <person name="Woyke T."/>
            <person name="Pelin A."/>
            <person name="Henrissat B."/>
            <person name="Reynolds N.K."/>
            <person name="Benny G.L."/>
            <person name="Smith M.E."/>
            <person name="James T.Y."/>
            <person name="Grigoriev I.V."/>
        </authorList>
    </citation>
    <scope>NUCLEOTIDE SEQUENCE [LARGE SCALE GENOMIC DNA]</scope>
    <source>
        <strain evidence="2">ATCC 52028</strain>
    </source>
</reference>
<dbReference type="Pfam" id="PF00022">
    <property type="entry name" value="Actin"/>
    <property type="match status" value="1"/>
</dbReference>
<dbReference type="Proteomes" id="UP000268535">
    <property type="component" value="Unassembled WGS sequence"/>
</dbReference>
<dbReference type="AlphaFoldDB" id="A0A4P9WPA8"/>
<dbReference type="EMBL" id="ML013834">
    <property type="protein sequence ID" value="RKO94979.1"/>
    <property type="molecule type" value="Genomic_DNA"/>
</dbReference>
<dbReference type="Gene3D" id="3.30.420.40">
    <property type="match status" value="2"/>
</dbReference>
<proteinExistence type="predicted"/>
<dbReference type="PANTHER" id="PTHR11937">
    <property type="entry name" value="ACTIN"/>
    <property type="match status" value="1"/>
</dbReference>
<gene>
    <name evidence="1" type="ORF">CAUPRSCDRAFT_9479</name>
</gene>
<dbReference type="InterPro" id="IPR043129">
    <property type="entry name" value="ATPase_NBD"/>
</dbReference>